<evidence type="ECO:0000313" key="1">
    <source>
        <dbReference type="EMBL" id="JAH63588.1"/>
    </source>
</evidence>
<reference evidence="1" key="1">
    <citation type="submission" date="2014-11" db="EMBL/GenBank/DDBJ databases">
        <authorList>
            <person name="Amaro Gonzalez C."/>
        </authorList>
    </citation>
    <scope>NUCLEOTIDE SEQUENCE</scope>
</reference>
<dbReference type="AlphaFoldDB" id="A0A0E9UF52"/>
<organism evidence="1">
    <name type="scientific">Anguilla anguilla</name>
    <name type="common">European freshwater eel</name>
    <name type="synonym">Muraena anguilla</name>
    <dbReference type="NCBI Taxonomy" id="7936"/>
    <lineage>
        <taxon>Eukaryota</taxon>
        <taxon>Metazoa</taxon>
        <taxon>Chordata</taxon>
        <taxon>Craniata</taxon>
        <taxon>Vertebrata</taxon>
        <taxon>Euteleostomi</taxon>
        <taxon>Actinopterygii</taxon>
        <taxon>Neopterygii</taxon>
        <taxon>Teleostei</taxon>
        <taxon>Anguilliformes</taxon>
        <taxon>Anguillidae</taxon>
        <taxon>Anguilla</taxon>
    </lineage>
</organism>
<dbReference type="EMBL" id="GBXM01044989">
    <property type="protein sequence ID" value="JAH63588.1"/>
    <property type="molecule type" value="Transcribed_RNA"/>
</dbReference>
<accession>A0A0E9UF52</accession>
<name>A0A0E9UF52_ANGAN</name>
<sequence>MLYANPVCGYHTIGHYESYITLLESCNTEILQLNHPQR</sequence>
<proteinExistence type="predicted"/>
<reference evidence="1" key="2">
    <citation type="journal article" date="2015" name="Fish Shellfish Immunol.">
        <title>Early steps in the European eel (Anguilla anguilla)-Vibrio vulnificus interaction in the gills: Role of the RtxA13 toxin.</title>
        <authorList>
            <person name="Callol A."/>
            <person name="Pajuelo D."/>
            <person name="Ebbesson L."/>
            <person name="Teles M."/>
            <person name="MacKenzie S."/>
            <person name="Amaro C."/>
        </authorList>
    </citation>
    <scope>NUCLEOTIDE SEQUENCE</scope>
</reference>
<protein>
    <submittedName>
        <fullName evidence="1">Uncharacterized protein</fullName>
    </submittedName>
</protein>